<accession>A0A0A9F8C3</accession>
<evidence type="ECO:0000313" key="1">
    <source>
        <dbReference type="EMBL" id="JAE07464.1"/>
    </source>
</evidence>
<sequence length="43" mass="4689">MLPRLEPSLPSARFVLNTTSLSPPPLISSLGAFLSVLLPRRGW</sequence>
<name>A0A0A9F8C3_ARUDO</name>
<protein>
    <submittedName>
        <fullName evidence="1">Uncharacterized protein</fullName>
    </submittedName>
</protein>
<reference evidence="1" key="2">
    <citation type="journal article" date="2015" name="Data Brief">
        <title>Shoot transcriptome of the giant reed, Arundo donax.</title>
        <authorList>
            <person name="Barrero R.A."/>
            <person name="Guerrero F.D."/>
            <person name="Moolhuijzen P."/>
            <person name="Goolsby J.A."/>
            <person name="Tidwell J."/>
            <person name="Bellgard S.E."/>
            <person name="Bellgard M.I."/>
        </authorList>
    </citation>
    <scope>NUCLEOTIDE SEQUENCE</scope>
    <source>
        <tissue evidence="1">Shoot tissue taken approximately 20 cm above the soil surface</tissue>
    </source>
</reference>
<dbReference type="EMBL" id="GBRH01190432">
    <property type="protein sequence ID" value="JAE07464.1"/>
    <property type="molecule type" value="Transcribed_RNA"/>
</dbReference>
<reference evidence="1" key="1">
    <citation type="submission" date="2014-09" db="EMBL/GenBank/DDBJ databases">
        <authorList>
            <person name="Magalhaes I.L.F."/>
            <person name="Oliveira U."/>
            <person name="Santos F.R."/>
            <person name="Vidigal T.H.D.A."/>
            <person name="Brescovit A.D."/>
            <person name="Santos A.J."/>
        </authorList>
    </citation>
    <scope>NUCLEOTIDE SEQUENCE</scope>
    <source>
        <tissue evidence="1">Shoot tissue taken approximately 20 cm above the soil surface</tissue>
    </source>
</reference>
<dbReference type="AlphaFoldDB" id="A0A0A9F8C3"/>
<organism evidence="1">
    <name type="scientific">Arundo donax</name>
    <name type="common">Giant reed</name>
    <name type="synonym">Donax arundinaceus</name>
    <dbReference type="NCBI Taxonomy" id="35708"/>
    <lineage>
        <taxon>Eukaryota</taxon>
        <taxon>Viridiplantae</taxon>
        <taxon>Streptophyta</taxon>
        <taxon>Embryophyta</taxon>
        <taxon>Tracheophyta</taxon>
        <taxon>Spermatophyta</taxon>
        <taxon>Magnoliopsida</taxon>
        <taxon>Liliopsida</taxon>
        <taxon>Poales</taxon>
        <taxon>Poaceae</taxon>
        <taxon>PACMAD clade</taxon>
        <taxon>Arundinoideae</taxon>
        <taxon>Arundineae</taxon>
        <taxon>Arundo</taxon>
    </lineage>
</organism>
<proteinExistence type="predicted"/>